<dbReference type="CDD" id="cd03795">
    <property type="entry name" value="GT4_WfcD-like"/>
    <property type="match status" value="1"/>
</dbReference>
<dbReference type="PANTHER" id="PTHR12526">
    <property type="entry name" value="GLYCOSYLTRANSFERASE"/>
    <property type="match status" value="1"/>
</dbReference>
<dbReference type="InterPro" id="IPR028098">
    <property type="entry name" value="Glyco_trans_4-like_N"/>
</dbReference>
<gene>
    <name evidence="3" type="primary">gt3</name>
</gene>
<reference evidence="3" key="1">
    <citation type="submission" date="2018-05" db="EMBL/GenBank/DDBJ databases">
        <authorList>
            <person name="Lanie J.A."/>
            <person name="Ng W.-L."/>
            <person name="Kazmierczak K.M."/>
            <person name="Andrzejewski T.M."/>
            <person name="Davidsen T.M."/>
            <person name="Wayne K.J."/>
            <person name="Tettelin H."/>
            <person name="Glass J.I."/>
            <person name="Rusch D."/>
            <person name="Podicherti R."/>
            <person name="Tsui H.-C.T."/>
            <person name="Winkler M.E."/>
        </authorList>
    </citation>
    <scope>NUCLEOTIDE SEQUENCE</scope>
    <source>
        <strain evidence="3">O9_G3533</strain>
    </source>
</reference>
<feature type="domain" description="Glycosyltransferase subfamily 4-like N-terminal" evidence="2">
    <location>
        <begin position="15"/>
        <end position="173"/>
    </location>
</feature>
<dbReference type="SUPFAM" id="SSF53756">
    <property type="entry name" value="UDP-Glycosyltransferase/glycogen phosphorylase"/>
    <property type="match status" value="1"/>
</dbReference>
<evidence type="ECO:0000259" key="1">
    <source>
        <dbReference type="Pfam" id="PF00534"/>
    </source>
</evidence>
<evidence type="ECO:0000259" key="2">
    <source>
        <dbReference type="Pfam" id="PF13439"/>
    </source>
</evidence>
<keyword evidence="3" id="KW-0808">Transferase</keyword>
<dbReference type="PANTHER" id="PTHR12526:SF627">
    <property type="entry name" value="D-RHAMNOSYLTRANSFERASE WBPZ"/>
    <property type="match status" value="1"/>
</dbReference>
<dbReference type="EMBL" id="MH325891">
    <property type="protein sequence ID" value="AWU66630.1"/>
    <property type="molecule type" value="Genomic_DNA"/>
</dbReference>
<name>A0A2Z4BVD8_9ENTR</name>
<protein>
    <submittedName>
        <fullName evidence="3">Glycosyl transferase</fullName>
    </submittedName>
</protein>
<sequence>MNVLHFYKTYYPDSFGGVEHVIFHLTELNHIKDVECQILSLSRDPTKPYVSGNNVNVVKAKELVSIASTPFSYDVIYKFKKLAQKADIIHYHFPFPFMDMIHFLTDIDKPTVVTYHSDIIKQKNLLKVYTPLMNRFLKSVSAIVATSPNYFNTSKTLQKFASKVKVIPIGIDANAYTFDDASRVEYWKQKLPAKFLLFVGALRYYKGLDILLDALKQSAATVVIVGAGPSEQRLKEKARTLGLDNIMFLGGVSEKDKCIILSLCYGVVFPSHLRTEAFGVSLLEGALFSKPIISCEIGTGTTYINIDRETGLVAKPNDPQSLCEVMDELWQDEEQAREFGINAKKRFENLFTAKHMNEEYYRLYRSLL</sequence>
<dbReference type="AlphaFoldDB" id="A0A2Z4BVD8"/>
<organism evidence="3">
    <name type="scientific">Citrobacter gillenii</name>
    <dbReference type="NCBI Taxonomy" id="67828"/>
    <lineage>
        <taxon>Bacteria</taxon>
        <taxon>Pseudomonadati</taxon>
        <taxon>Pseudomonadota</taxon>
        <taxon>Gammaproteobacteria</taxon>
        <taxon>Enterobacterales</taxon>
        <taxon>Enterobacteriaceae</taxon>
        <taxon>Citrobacter</taxon>
        <taxon>Citrobacter freundii complex</taxon>
    </lineage>
</organism>
<dbReference type="GO" id="GO:0016757">
    <property type="term" value="F:glycosyltransferase activity"/>
    <property type="evidence" value="ECO:0007669"/>
    <property type="project" value="InterPro"/>
</dbReference>
<dbReference type="Pfam" id="PF00534">
    <property type="entry name" value="Glycos_transf_1"/>
    <property type="match status" value="1"/>
</dbReference>
<dbReference type="GO" id="GO:1901135">
    <property type="term" value="P:carbohydrate derivative metabolic process"/>
    <property type="evidence" value="ECO:0007669"/>
    <property type="project" value="UniProtKB-ARBA"/>
</dbReference>
<accession>A0A2Z4BVD8</accession>
<dbReference type="Pfam" id="PF13439">
    <property type="entry name" value="Glyco_transf_4"/>
    <property type="match status" value="1"/>
</dbReference>
<proteinExistence type="predicted"/>
<dbReference type="InterPro" id="IPR001296">
    <property type="entry name" value="Glyco_trans_1"/>
</dbReference>
<dbReference type="Gene3D" id="3.40.50.2000">
    <property type="entry name" value="Glycogen Phosphorylase B"/>
    <property type="match status" value="2"/>
</dbReference>
<feature type="domain" description="Glycosyl transferase family 1" evidence="1">
    <location>
        <begin position="193"/>
        <end position="346"/>
    </location>
</feature>
<evidence type="ECO:0000313" key="3">
    <source>
        <dbReference type="EMBL" id="AWU66630.1"/>
    </source>
</evidence>